<evidence type="ECO:0000313" key="1">
    <source>
        <dbReference type="EMBL" id="NKI15967.1"/>
    </source>
</evidence>
<proteinExistence type="predicted"/>
<dbReference type="InterPro" id="IPR004119">
    <property type="entry name" value="EcKL"/>
</dbReference>
<reference evidence="1 2" key="1">
    <citation type="submission" date="2020-04" db="EMBL/GenBank/DDBJ databases">
        <authorList>
            <person name="Yoon J."/>
        </authorList>
    </citation>
    <scope>NUCLEOTIDE SEQUENCE [LARGE SCALE GENOMIC DNA]</scope>
    <source>
        <strain evidence="1 2">KMU-166</strain>
    </source>
</reference>
<name>A0ABX1GBU1_9GAMM</name>
<dbReference type="Gene3D" id="3.90.1200.10">
    <property type="match status" value="1"/>
</dbReference>
<dbReference type="EMBL" id="JAAWWK010000001">
    <property type="protein sequence ID" value="NKI15967.1"/>
    <property type="molecule type" value="Genomic_DNA"/>
</dbReference>
<accession>A0ABX1GBU1</accession>
<evidence type="ECO:0000313" key="2">
    <source>
        <dbReference type="Proteomes" id="UP000765845"/>
    </source>
</evidence>
<comment type="caution">
    <text evidence="1">The sequence shown here is derived from an EMBL/GenBank/DDBJ whole genome shotgun (WGS) entry which is preliminary data.</text>
</comment>
<keyword evidence="2" id="KW-1185">Reference proteome</keyword>
<dbReference type="PANTHER" id="PTHR23020">
    <property type="entry name" value="UNCHARACTERIZED NUCLEAR HORMONE RECEPTOR-RELATED"/>
    <property type="match status" value="1"/>
</dbReference>
<gene>
    <name evidence="1" type="ORF">HCU74_00915</name>
</gene>
<dbReference type="Proteomes" id="UP000765845">
    <property type="component" value="Unassembled WGS sequence"/>
</dbReference>
<organism evidence="1 2">
    <name type="scientific">Spongiibacter thalassae</name>
    <dbReference type="NCBI Taxonomy" id="2721624"/>
    <lineage>
        <taxon>Bacteria</taxon>
        <taxon>Pseudomonadati</taxon>
        <taxon>Pseudomonadota</taxon>
        <taxon>Gammaproteobacteria</taxon>
        <taxon>Cellvibrionales</taxon>
        <taxon>Spongiibacteraceae</taxon>
        <taxon>Spongiibacter</taxon>
    </lineage>
</organism>
<dbReference type="RefSeq" id="WP_168448516.1">
    <property type="nucleotide sequence ID" value="NZ_JAAWWK010000001.1"/>
</dbReference>
<dbReference type="InterPro" id="IPR052961">
    <property type="entry name" value="Oxido-Kinase-like_Enzymes"/>
</dbReference>
<dbReference type="InterPro" id="IPR011009">
    <property type="entry name" value="Kinase-like_dom_sf"/>
</dbReference>
<sequence>MQQSLPNTLDDINTEWLSQALQNDFPGVNVRSRTVDQIIQGTSTKAKLTLDYHDQQGNAPRSLWVKGNFTNDRQYMADLGIYTDEVRFYRDLQPELNINSPVCYYAQLDSKSQGILLLEDLLAKKVEFGCGAYDVSQRSAQQIAEQLAALHARWWQHPTLDTEFAWADDPLSDGPRGSYYHAMRQPETWSQRCMQPHALALPRRLLDIRNIAPAMEQLMQLHYQEPRCLLHGDPHIGNIYFEPDGTPGLYDWQCVRRGHWSHDLNYALVSSLDIADRREWEQDLLRHYLASLEKEFSLLEKKCATPSFEEAWTAYRKQNLYGLFFWITNTEDLQPFSNNAPLANRFAIAALDHNTLELLR</sequence>
<dbReference type="Pfam" id="PF02958">
    <property type="entry name" value="EcKL"/>
    <property type="match status" value="1"/>
</dbReference>
<protein>
    <submittedName>
        <fullName evidence="1">Phosphotransferase</fullName>
    </submittedName>
</protein>
<dbReference type="SUPFAM" id="SSF56112">
    <property type="entry name" value="Protein kinase-like (PK-like)"/>
    <property type="match status" value="1"/>
</dbReference>
<dbReference type="PANTHER" id="PTHR23020:SF41">
    <property type="entry name" value="AMINOGLYCOSIDE PHOSPHOTRANSFERASE DOMAIN-CONTAINING PROTEIN"/>
    <property type="match status" value="1"/>
</dbReference>